<gene>
    <name evidence="1" type="ORF">O6H91_08G088400</name>
</gene>
<sequence>MSKERRLEDLLRQTKKLPRPRITPILKGREQMRGPTDDPEPYSQIFEAINSEGIFKDEEESKLAKFYRAKGKLPSEELWNATTRENKFEESVVTVMDTTAIHRDPLIKIMEAGNMQGGNQIPLTILGESKVNRVTLSSSSWKDCVPAPFTSQTDVGCLKVETDSRKDESNNIAFVSDNNSFCEETPAFLEAKGSPETQVLGSDPLFYKPTSPDLKEKAGYFIDYTNLKPVLHIPDEHHTLSDRLDGAKNGSLLASQSSLRRSSQPPSKGVRIDQLVGTIPKAEKEMTSEKVTTVNDSFDKAELVLDSVNLSSEEIPSQKGLLRRVRSSAGIGVPSDLSSGEIPSQKGLLRRVRSSAGIGVPSDMAADSDCRNHLISGESKIKKQKVGALLKELDDKFQNQIHIENEFTEVNGEPLLAKSAPYILKATGKQSDASQKNREGELAKDSKMRPEVFDSANCNLEESGRFILEKSSVISHPGTSANVMDDTEGSTKSCMISISHSQPDSIFCDFRSVPALEIIDMDSQTSMGNSISVREEASTASVHDIVNCARNKTADLITSTVFAHHEPSPMQLIQPCEVLSTTKNEVAPFRASGELKTMTTSPKFNSVHSQNVVKSLGSNDIEFMNTAPNDTTANQESNLQVPVQASGTRAEDDVKVCDICGDTGFEEMLAVCSECSEGAEHIYCMQTLMEAVPENNWFCECCKLKMEAQRQDILGAYLLPSRSGCSKFVSSKNDQGTACSRLSARLEKGKVVLNRKAVSRGHSTSAKPAKRTASDVLNISNKMPNIGITGSIQQPVGISGSRQIVSRKDSLKVPEIGKVKFLSTRTLTGGFTGGAATSSIARSLSGRLSKAIAVSSPKTVSVPLAGMTIKCDFPSSSIIEKIGGAAESARKSEVLMSVSCTPAATNASLLQCGAAKQVVSHRSSYEELPSFLLSSKPPNMLKAQAPLKCYRDVSVGGYATQLRDKLSTGHSVQSCTMDLEKSPTQRISPEPDHKVSIEVSRETSADVIKAPEQNFSPDTPCPVDPFLINQKMYGGHKIKQVSDATFQLAEDSGSADAHGNACLLNIERHTDGLQVYQSKALADAAHSCTSEKCMSEIVINTSVGQLDTSPCLQTSYTKPKAKEEGILTVLNPVKSGPKPCAESPHTNDIAKFTDVETYIGASTSGVTASVQNSETMQVIAKDCMLERKAIMVNAAGTDTSEMEDVDEVIANDCILERKVIIVNAAGTDTSEMEDMDEENKEQKSMPSLSWCSDFVPSLGQTRCYKCKEMGHSAQNCQSRSNSYMLDLSKSGGRAPANVTHSNQTPFSCVDATINTVVVSRGGTKILEPTHIGLGGADFSAKATSLSFERLPSLGNLQMQAEELNSSEFRASQEAGKQCVTLSDVKRPGVLSRKNPPLYDNLNNMSGWSSPDKIGYLEKDRNDQASISFSAVCKPSLYPSSESRNPLQHVKSDEELAAPTAGNSLENIQRSFWVQLSHCSTPIVIPETLSTQVHHSEGPMKVSCMASCVPMVSRGLLPERKSPCSEVFNAGKVSIERGTIDLEIETMGIRAVPFPGRATFGVTITRAPAIPEPNYLWRGGFQVVANGKLPVFYDGIEAHASSRAINKVYQATRGLPSILQLEAVQRGNATDSWPKLFVKKPPSDESIALYFFATNDYSSSFERFYRPLLDHMIVHDLALKGRTDAAELLLFPSSLLPEQFQRWNQIRFLWGVFRGKKALKVDDASDTPSLGLPDLGGHQASNVLPSIRPHVAEGSTLPIPPVGIFTATSNAEVADMDVDMEGGKEVGIVDQPVKKLVAPGTEPTSLKMDILSVLPQGSQSQQVAKVLEQQDSSCEVVPALTVSTVKPLSPSCLLNTYHSYENDDKLDEVGLPPGFGPLTNAPAITSDLPPGFDNCNKILDKENDLSTQSGHVVSKRTKAISSRALYASVQHSAPFACSPTDKDRDTSLLRSHSYRHRYADSGSESSGHHKRRGKMLERDKIDRNKYGEKLNHRDFGKASSYRREQSYRDDREMDRRKERESGARYWDRDKKNNAIRMHRERRADYRLKERRLNRRTFYSGGHNKSYSCSHSRSQSQSRSPFKERNRSRSPLSRCGRRSGRHRGRHRSRSVTTSLDSDRKRHSVRRHQSQVKRGEPQEAGKDIQAGGRREHGRDSINKAFNSAQGSLVEKHAIHGIKGRANEVKDKPAKQQSIPLEIMVTEVCDSSQEGLAMAESVTKELTGSSENKQLLQSSEVIPYHLFIEEEASQEVTVVSEISSAAERSFFPCSTGVVTIDNFGDYAQPGIEKEQLVSGWQLAHGPEKDVISLSMEETGLYNDVGMSIAPTLKLPLCDRQSSPHKGEPLSLFSEQVGVLRAKCHSASSQRTPFYMTNSSSSVCEKLKLYGIGGDKFSSLDLTLAVPGEKTGVSQVFVEEHDEGFQVNDLDFSLKL</sequence>
<organism evidence="1 2">
    <name type="scientific">Diphasiastrum complanatum</name>
    <name type="common">Issler's clubmoss</name>
    <name type="synonym">Lycopodium complanatum</name>
    <dbReference type="NCBI Taxonomy" id="34168"/>
    <lineage>
        <taxon>Eukaryota</taxon>
        <taxon>Viridiplantae</taxon>
        <taxon>Streptophyta</taxon>
        <taxon>Embryophyta</taxon>
        <taxon>Tracheophyta</taxon>
        <taxon>Lycopodiopsida</taxon>
        <taxon>Lycopodiales</taxon>
        <taxon>Lycopodiaceae</taxon>
        <taxon>Lycopodioideae</taxon>
        <taxon>Diphasiastrum</taxon>
    </lineage>
</organism>
<protein>
    <submittedName>
        <fullName evidence="1">Uncharacterized protein</fullName>
    </submittedName>
</protein>
<comment type="caution">
    <text evidence="1">The sequence shown here is derived from an EMBL/GenBank/DDBJ whole genome shotgun (WGS) entry which is preliminary data.</text>
</comment>
<proteinExistence type="predicted"/>
<name>A0ACC2CZP3_DIPCM</name>
<keyword evidence="2" id="KW-1185">Reference proteome</keyword>
<evidence type="ECO:0000313" key="2">
    <source>
        <dbReference type="Proteomes" id="UP001162992"/>
    </source>
</evidence>
<reference evidence="2" key="1">
    <citation type="journal article" date="2024" name="Proc. Natl. Acad. Sci. U.S.A.">
        <title>Extraordinary preservation of gene collinearity over three hundred million years revealed in homosporous lycophytes.</title>
        <authorList>
            <person name="Li C."/>
            <person name="Wickell D."/>
            <person name="Kuo L.Y."/>
            <person name="Chen X."/>
            <person name="Nie B."/>
            <person name="Liao X."/>
            <person name="Peng D."/>
            <person name="Ji J."/>
            <person name="Jenkins J."/>
            <person name="Williams M."/>
            <person name="Shu S."/>
            <person name="Plott C."/>
            <person name="Barry K."/>
            <person name="Rajasekar S."/>
            <person name="Grimwood J."/>
            <person name="Han X."/>
            <person name="Sun S."/>
            <person name="Hou Z."/>
            <person name="He W."/>
            <person name="Dai G."/>
            <person name="Sun C."/>
            <person name="Schmutz J."/>
            <person name="Leebens-Mack J.H."/>
            <person name="Li F.W."/>
            <person name="Wang L."/>
        </authorList>
    </citation>
    <scope>NUCLEOTIDE SEQUENCE [LARGE SCALE GENOMIC DNA]</scope>
    <source>
        <strain evidence="2">cv. PW_Plant_1</strain>
    </source>
</reference>
<dbReference type="Proteomes" id="UP001162992">
    <property type="component" value="Chromosome 8"/>
</dbReference>
<dbReference type="EMBL" id="CM055099">
    <property type="protein sequence ID" value="KAJ7547489.1"/>
    <property type="molecule type" value="Genomic_DNA"/>
</dbReference>
<evidence type="ECO:0000313" key="1">
    <source>
        <dbReference type="EMBL" id="KAJ7547489.1"/>
    </source>
</evidence>
<accession>A0ACC2CZP3</accession>